<evidence type="ECO:0000313" key="2">
    <source>
        <dbReference type="EMBL" id="KDR69328.1"/>
    </source>
</evidence>
<feature type="transmembrane region" description="Helical" evidence="1">
    <location>
        <begin position="111"/>
        <end position="137"/>
    </location>
</feature>
<protein>
    <recommendedName>
        <fullName evidence="4">G-protein coupled receptors family 1 profile domain-containing protein</fullName>
    </recommendedName>
</protein>
<dbReference type="Proteomes" id="UP000027222">
    <property type="component" value="Unassembled WGS sequence"/>
</dbReference>
<feature type="transmembrane region" description="Helical" evidence="1">
    <location>
        <begin position="69"/>
        <end position="91"/>
    </location>
</feature>
<dbReference type="HOGENOM" id="CLU_035509_14_0_1"/>
<keyword evidence="1" id="KW-0472">Membrane</keyword>
<dbReference type="OrthoDB" id="2638860at2759"/>
<evidence type="ECO:0000313" key="3">
    <source>
        <dbReference type="Proteomes" id="UP000027222"/>
    </source>
</evidence>
<dbReference type="AlphaFoldDB" id="A0A067SRA1"/>
<evidence type="ECO:0008006" key="4">
    <source>
        <dbReference type="Google" id="ProtNLM"/>
    </source>
</evidence>
<sequence>MQGIMIYRVSSMYNHDRKIIFLLATAFSAEIMSLLALQIIANGLETLEVPDPAPGVHLCKQRNMPSWSYITWVPVACFETLILVLSLSLAIKHYRTLKLNHELPISSNSSLAFILFRDSITFPFITLAVCITNFIMWMHPPYLMGQMTFTMATFSACIIGSRLILNLREAYYSPFMEECNVQEDIHDAFELSDVLDITR</sequence>
<feature type="transmembrane region" description="Helical" evidence="1">
    <location>
        <begin position="20"/>
        <end position="41"/>
    </location>
</feature>
<evidence type="ECO:0000256" key="1">
    <source>
        <dbReference type="SAM" id="Phobius"/>
    </source>
</evidence>
<organism evidence="2 3">
    <name type="scientific">Galerina marginata (strain CBS 339.88)</name>
    <dbReference type="NCBI Taxonomy" id="685588"/>
    <lineage>
        <taxon>Eukaryota</taxon>
        <taxon>Fungi</taxon>
        <taxon>Dikarya</taxon>
        <taxon>Basidiomycota</taxon>
        <taxon>Agaricomycotina</taxon>
        <taxon>Agaricomycetes</taxon>
        <taxon>Agaricomycetidae</taxon>
        <taxon>Agaricales</taxon>
        <taxon>Agaricineae</taxon>
        <taxon>Strophariaceae</taxon>
        <taxon>Galerina</taxon>
    </lineage>
</organism>
<feature type="transmembrane region" description="Helical" evidence="1">
    <location>
        <begin position="143"/>
        <end position="165"/>
    </location>
</feature>
<keyword evidence="3" id="KW-1185">Reference proteome</keyword>
<dbReference type="EMBL" id="KL142403">
    <property type="protein sequence ID" value="KDR69328.1"/>
    <property type="molecule type" value="Genomic_DNA"/>
</dbReference>
<keyword evidence="1" id="KW-1133">Transmembrane helix</keyword>
<accession>A0A067SRA1</accession>
<gene>
    <name evidence="2" type="ORF">GALMADRAFT_230818</name>
</gene>
<proteinExistence type="predicted"/>
<reference evidence="3" key="1">
    <citation type="journal article" date="2014" name="Proc. Natl. Acad. Sci. U.S.A.">
        <title>Extensive sampling of basidiomycete genomes demonstrates inadequacy of the white-rot/brown-rot paradigm for wood decay fungi.</title>
        <authorList>
            <person name="Riley R."/>
            <person name="Salamov A.A."/>
            <person name="Brown D.W."/>
            <person name="Nagy L.G."/>
            <person name="Floudas D."/>
            <person name="Held B.W."/>
            <person name="Levasseur A."/>
            <person name="Lombard V."/>
            <person name="Morin E."/>
            <person name="Otillar R."/>
            <person name="Lindquist E.A."/>
            <person name="Sun H."/>
            <person name="LaButti K.M."/>
            <person name="Schmutz J."/>
            <person name="Jabbour D."/>
            <person name="Luo H."/>
            <person name="Baker S.E."/>
            <person name="Pisabarro A.G."/>
            <person name="Walton J.D."/>
            <person name="Blanchette R.A."/>
            <person name="Henrissat B."/>
            <person name="Martin F."/>
            <person name="Cullen D."/>
            <person name="Hibbett D.S."/>
            <person name="Grigoriev I.V."/>
        </authorList>
    </citation>
    <scope>NUCLEOTIDE SEQUENCE [LARGE SCALE GENOMIC DNA]</scope>
    <source>
        <strain evidence="3">CBS 339.88</strain>
    </source>
</reference>
<name>A0A067SRA1_GALM3</name>
<keyword evidence="1" id="KW-0812">Transmembrane</keyword>